<dbReference type="Proteomes" id="UP000301870">
    <property type="component" value="Chromosome Z"/>
</dbReference>
<dbReference type="OrthoDB" id="2418081at2759"/>
<organism evidence="1 2">
    <name type="scientific">Spodoptera litura</name>
    <name type="common">Asian cotton leafworm</name>
    <dbReference type="NCBI Taxonomy" id="69820"/>
    <lineage>
        <taxon>Eukaryota</taxon>
        <taxon>Metazoa</taxon>
        <taxon>Ecdysozoa</taxon>
        <taxon>Arthropoda</taxon>
        <taxon>Hexapoda</taxon>
        <taxon>Insecta</taxon>
        <taxon>Pterygota</taxon>
        <taxon>Neoptera</taxon>
        <taxon>Endopterygota</taxon>
        <taxon>Lepidoptera</taxon>
        <taxon>Glossata</taxon>
        <taxon>Ditrysia</taxon>
        <taxon>Noctuoidea</taxon>
        <taxon>Noctuidae</taxon>
        <taxon>Amphipyrinae</taxon>
        <taxon>Spodoptera</taxon>
    </lineage>
</organism>
<dbReference type="KEGG" id="sliu:111360889"/>
<gene>
    <name evidence="2" type="primary">LOC111360889</name>
</gene>
<protein>
    <submittedName>
        <fullName evidence="2">Uncharacterized protein LOC111360889</fullName>
    </submittedName>
</protein>
<proteinExistence type="predicted"/>
<keyword evidence="1" id="KW-1185">Reference proteome</keyword>
<dbReference type="RefSeq" id="XP_022832950.1">
    <property type="nucleotide sequence ID" value="XM_022977182.1"/>
</dbReference>
<dbReference type="AlphaFoldDB" id="A0A9J7J1R4"/>
<reference evidence="2" key="1">
    <citation type="submission" date="2025-08" db="UniProtKB">
        <authorList>
            <consortium name="RefSeq"/>
        </authorList>
    </citation>
    <scope>IDENTIFICATION</scope>
    <source>
        <strain evidence="2">Ishihara</strain>
        <tissue evidence="2">Whole body</tissue>
    </source>
</reference>
<evidence type="ECO:0000313" key="1">
    <source>
        <dbReference type="Proteomes" id="UP000301870"/>
    </source>
</evidence>
<evidence type="ECO:0000313" key="2">
    <source>
        <dbReference type="RefSeq" id="XP_022832950.1"/>
    </source>
</evidence>
<accession>A0A9J7J1R4</accession>
<name>A0A9J7J1R4_SPOLT</name>
<sequence length="601" mass="69153">MAYNLGSRFPPPPKYYTILDPGAYQGDVSRRKQNVVPFLSNTPRNTQSGVQLWTQAIYNYDLPRNIPNCSAMLSKKPRFPYKAFSNEDLEEILCKCGISSPCECPIDQEKEENIVICQGKVKRRIFKGPTPRSVLGDEGLSAPSRKDYGFEVADGVQHRLMKEIKEECPPFYDARVNESTAFYQGCKWSKRTSSKAHKLLGIKPGPGDYSFEREPTEDKICIEKIRAYKKRIARQLRFMDLVYEKNLSENRPGPATYDPKVPKGTDLSFIGSKAKRFPLSKYEVSPGPADHWLRRDFDPIESSGITCHAKLPDPPCFGTKTDRFRNKSSDGPSPASYNTRNKLCNYVHCSKAPFGSTAMRFKDKVKEESYADKLESVEDIRDIPKEEEQTVKPCIQRTWEFRSKTIRMKPLLKKYDEPSPADLPQNTIETNRSPVSQYIAPFYSSEGRFLPWHCWLPVHGKMQTPGPATYSLTKPKCLPAFNRGPLYRAERFPKLAQRSPAPNKYDVDCGIETILSTHNQRLKNNIKNQCKFHWEPPKPRKVLTFEEQEDLLFQHAIQILNLEDEILNEQPVKEKELSPNEPKQQKMLRSFLYAHPTPQYF</sequence>
<dbReference type="GeneID" id="111360889"/>